<accession>A0ABU1W9L6</accession>
<keyword evidence="1" id="KW-0732">Signal</keyword>
<proteinExistence type="predicted"/>
<organism evidence="2 3">
    <name type="scientific">Lysobacter niastensis</name>
    <dbReference type="NCBI Taxonomy" id="380629"/>
    <lineage>
        <taxon>Bacteria</taxon>
        <taxon>Pseudomonadati</taxon>
        <taxon>Pseudomonadota</taxon>
        <taxon>Gammaproteobacteria</taxon>
        <taxon>Lysobacterales</taxon>
        <taxon>Lysobacteraceae</taxon>
        <taxon>Lysobacter</taxon>
    </lineage>
</organism>
<evidence type="ECO:0008006" key="4">
    <source>
        <dbReference type="Google" id="ProtNLM"/>
    </source>
</evidence>
<evidence type="ECO:0000313" key="3">
    <source>
        <dbReference type="Proteomes" id="UP001251524"/>
    </source>
</evidence>
<dbReference type="InterPro" id="IPR035242">
    <property type="entry name" value="DUF5329"/>
</dbReference>
<feature type="signal peptide" evidence="1">
    <location>
        <begin position="1"/>
        <end position="22"/>
    </location>
</feature>
<comment type="caution">
    <text evidence="2">The sequence shown here is derived from an EMBL/GenBank/DDBJ whole genome shotgun (WGS) entry which is preliminary data.</text>
</comment>
<keyword evidence="3" id="KW-1185">Reference proteome</keyword>
<feature type="chain" id="PRO_5046471310" description="DUF5329 domain-containing protein" evidence="1">
    <location>
        <begin position="23"/>
        <end position="125"/>
    </location>
</feature>
<evidence type="ECO:0000313" key="2">
    <source>
        <dbReference type="EMBL" id="MDR7134301.1"/>
    </source>
</evidence>
<reference evidence="2 3" key="1">
    <citation type="submission" date="2023-07" db="EMBL/GenBank/DDBJ databases">
        <title>Sorghum-associated microbial communities from plants grown in Nebraska, USA.</title>
        <authorList>
            <person name="Schachtman D."/>
        </authorList>
    </citation>
    <scope>NUCLEOTIDE SEQUENCE [LARGE SCALE GENOMIC DNA]</scope>
    <source>
        <strain evidence="2 3">BE198</strain>
    </source>
</reference>
<dbReference type="EMBL" id="JAVDVY010000001">
    <property type="protein sequence ID" value="MDR7134301.1"/>
    <property type="molecule type" value="Genomic_DNA"/>
</dbReference>
<dbReference type="RefSeq" id="WP_310060314.1">
    <property type="nucleotide sequence ID" value="NZ_JAVDVY010000001.1"/>
</dbReference>
<evidence type="ECO:0000256" key="1">
    <source>
        <dbReference type="SAM" id="SignalP"/>
    </source>
</evidence>
<dbReference type="Proteomes" id="UP001251524">
    <property type="component" value="Unassembled WGS sequence"/>
</dbReference>
<gene>
    <name evidence="2" type="ORF">J2X06_001485</name>
</gene>
<dbReference type="Pfam" id="PF17263">
    <property type="entry name" value="DUF5329"/>
    <property type="match status" value="1"/>
</dbReference>
<protein>
    <recommendedName>
        <fullName evidence="4">DUF5329 domain-containing protein</fullName>
    </recommendedName>
</protein>
<name>A0ABU1W9L6_9GAMM</name>
<sequence>MNRLLCLAANVVLAAAAVPALAAPPAQAQREIDRLITALGQSGCQFQRNGSWYDASAAQAHLRKKYDWLVKRDMVASAEQFIERAGSQSSISGKPYQVRCAGRPAVTSASWLNARLAEIRRAPTP</sequence>